<organism evidence="1 2">
    <name type="scientific">Candidatus Bacteroides pullicola</name>
    <dbReference type="NCBI Taxonomy" id="2838475"/>
    <lineage>
        <taxon>Bacteria</taxon>
        <taxon>Pseudomonadati</taxon>
        <taxon>Bacteroidota</taxon>
        <taxon>Bacteroidia</taxon>
        <taxon>Bacteroidales</taxon>
        <taxon>Bacteroidaceae</taxon>
        <taxon>Bacteroides</taxon>
    </lineage>
</organism>
<reference evidence="1" key="1">
    <citation type="journal article" date="2021" name="PeerJ">
        <title>Extensive microbial diversity within the chicken gut microbiome revealed by metagenomics and culture.</title>
        <authorList>
            <person name="Gilroy R."/>
            <person name="Ravi A."/>
            <person name="Getino M."/>
            <person name="Pursley I."/>
            <person name="Horton D.L."/>
            <person name="Alikhan N.F."/>
            <person name="Baker D."/>
            <person name="Gharbi K."/>
            <person name="Hall N."/>
            <person name="Watson M."/>
            <person name="Adriaenssens E.M."/>
            <person name="Foster-Nyarko E."/>
            <person name="Jarju S."/>
            <person name="Secka A."/>
            <person name="Antonio M."/>
            <person name="Oren A."/>
            <person name="Chaudhuri R.R."/>
            <person name="La Ragione R."/>
            <person name="Hildebrand F."/>
            <person name="Pallen M.J."/>
        </authorList>
    </citation>
    <scope>NUCLEOTIDE SEQUENCE</scope>
    <source>
        <strain evidence="1">Gambia2-208</strain>
    </source>
</reference>
<dbReference type="Proteomes" id="UP000886851">
    <property type="component" value="Unassembled WGS sequence"/>
</dbReference>
<reference evidence="1" key="2">
    <citation type="submission" date="2021-04" db="EMBL/GenBank/DDBJ databases">
        <authorList>
            <person name="Gilroy R."/>
        </authorList>
    </citation>
    <scope>NUCLEOTIDE SEQUENCE</scope>
    <source>
        <strain evidence="1">Gambia2-208</strain>
    </source>
</reference>
<gene>
    <name evidence="1" type="ORF">H9824_05665</name>
</gene>
<evidence type="ECO:0000313" key="2">
    <source>
        <dbReference type="Proteomes" id="UP000886851"/>
    </source>
</evidence>
<sequence>MMNDISVCSGCIDLIGDELQYCPLRDNCIRHSLFKLHRDGKRLGNVWQVVAAYKDGKCKLQIKDKQ</sequence>
<protein>
    <submittedName>
        <fullName evidence="1">Uncharacterized protein</fullName>
    </submittedName>
</protein>
<dbReference type="AlphaFoldDB" id="A0A9D1ZIH6"/>
<accession>A0A9D1ZIH6</accession>
<dbReference type="EMBL" id="DXCV01000039">
    <property type="protein sequence ID" value="HIY88174.1"/>
    <property type="molecule type" value="Genomic_DNA"/>
</dbReference>
<name>A0A9D1ZIH6_9BACE</name>
<proteinExistence type="predicted"/>
<comment type="caution">
    <text evidence="1">The sequence shown here is derived from an EMBL/GenBank/DDBJ whole genome shotgun (WGS) entry which is preliminary data.</text>
</comment>
<evidence type="ECO:0000313" key="1">
    <source>
        <dbReference type="EMBL" id="HIY88174.1"/>
    </source>
</evidence>